<protein>
    <recommendedName>
        <fullName evidence="4">Lipocalin-like domain-containing protein</fullName>
    </recommendedName>
</protein>
<gene>
    <name evidence="2" type="ORF">OCK74_11005</name>
</gene>
<comment type="caution">
    <text evidence="2">The sequence shown here is derived from an EMBL/GenBank/DDBJ whole genome shotgun (WGS) entry which is preliminary data.</text>
</comment>
<keyword evidence="1" id="KW-0732">Signal</keyword>
<evidence type="ECO:0000256" key="1">
    <source>
        <dbReference type="SAM" id="SignalP"/>
    </source>
</evidence>
<accession>A0A9X2XVZ4</accession>
<dbReference type="RefSeq" id="WP_279297087.1">
    <property type="nucleotide sequence ID" value="NZ_JAOTIF010000006.1"/>
</dbReference>
<evidence type="ECO:0000313" key="3">
    <source>
        <dbReference type="Proteomes" id="UP001155483"/>
    </source>
</evidence>
<feature type="signal peptide" evidence="1">
    <location>
        <begin position="1"/>
        <end position="22"/>
    </location>
</feature>
<reference evidence="2" key="2">
    <citation type="submission" date="2023-04" db="EMBL/GenBank/DDBJ databases">
        <title>Paracnuella aquatica gen. nov., sp. nov., a member of the family Chitinophagaceae isolated from a hot spring.</title>
        <authorList>
            <person name="Wang C."/>
        </authorList>
    </citation>
    <scope>NUCLEOTIDE SEQUENCE</scope>
    <source>
        <strain evidence="2">LB-8</strain>
    </source>
</reference>
<dbReference type="AlphaFoldDB" id="A0A9X2XVZ4"/>
<evidence type="ECO:0000313" key="2">
    <source>
        <dbReference type="EMBL" id="MCU7549646.1"/>
    </source>
</evidence>
<dbReference type="Proteomes" id="UP001155483">
    <property type="component" value="Unassembled WGS sequence"/>
</dbReference>
<proteinExistence type="predicted"/>
<dbReference type="PROSITE" id="PS51257">
    <property type="entry name" value="PROKAR_LIPOPROTEIN"/>
    <property type="match status" value="1"/>
</dbReference>
<reference evidence="2" key="1">
    <citation type="submission" date="2022-09" db="EMBL/GenBank/DDBJ databases">
        <authorList>
            <person name="Yuan C."/>
            <person name="Ke Z."/>
        </authorList>
    </citation>
    <scope>NUCLEOTIDE SEQUENCE</scope>
    <source>
        <strain evidence="2">LB-8</strain>
    </source>
</reference>
<organism evidence="2 3">
    <name type="scientific">Paraflavisolibacter caeni</name>
    <dbReference type="NCBI Taxonomy" id="2982496"/>
    <lineage>
        <taxon>Bacteria</taxon>
        <taxon>Pseudomonadati</taxon>
        <taxon>Bacteroidota</taxon>
        <taxon>Chitinophagia</taxon>
        <taxon>Chitinophagales</taxon>
        <taxon>Chitinophagaceae</taxon>
        <taxon>Paraflavisolibacter</taxon>
    </lineage>
</organism>
<evidence type="ECO:0008006" key="4">
    <source>
        <dbReference type="Google" id="ProtNLM"/>
    </source>
</evidence>
<feature type="chain" id="PRO_5040989321" description="Lipocalin-like domain-containing protein" evidence="1">
    <location>
        <begin position="23"/>
        <end position="149"/>
    </location>
</feature>
<sequence length="149" mass="16203">MKSSFLLMGLIGFVFFSCTKFSADCDHKSEPKSLDGTWKMVLVKDNSTSAVTTKPSTVQGDVILTFISNSPTTGSFTGKTPSNDIGTNAYTTGPNQRLSIPNLNMTKVGETSWGGLFVDNIRNAQQYSFEAGEKLNIKTSNKILAFNKQ</sequence>
<keyword evidence="3" id="KW-1185">Reference proteome</keyword>
<name>A0A9X2XVZ4_9BACT</name>
<dbReference type="EMBL" id="JAOTIF010000006">
    <property type="protein sequence ID" value="MCU7549646.1"/>
    <property type="molecule type" value="Genomic_DNA"/>
</dbReference>